<evidence type="ECO:0000256" key="1">
    <source>
        <dbReference type="SAM" id="MobiDB-lite"/>
    </source>
</evidence>
<dbReference type="PANTHER" id="PTHR28632">
    <property type="entry name" value="TRANSLATION MACHINERY-ASSOCIATED PROTEIN 7"/>
    <property type="match status" value="1"/>
</dbReference>
<dbReference type="EMBL" id="JABCYN010000023">
    <property type="protein sequence ID" value="KAF6012835.1"/>
    <property type="molecule type" value="Genomic_DNA"/>
</dbReference>
<sequence length="77" mass="8585">MGINALMQNSTVSTLININIYHNTFPKKKEQNLSEEDKAFKEKQKEEAKLKKQMASKASGHGPIVTGGIKHSGKKHH</sequence>
<feature type="region of interest" description="Disordered" evidence="1">
    <location>
        <begin position="27"/>
        <end position="77"/>
    </location>
</feature>
<feature type="compositionally biased region" description="Basic and acidic residues" evidence="1">
    <location>
        <begin position="27"/>
        <end position="50"/>
    </location>
</feature>
<evidence type="ECO:0000313" key="2">
    <source>
        <dbReference type="EMBL" id="KAF6012835.1"/>
    </source>
</evidence>
<organism evidence="2 3">
    <name type="scientific">Dekkera bruxellensis</name>
    <name type="common">Brettanomyces custersii</name>
    <dbReference type="NCBI Taxonomy" id="5007"/>
    <lineage>
        <taxon>Eukaryota</taxon>
        <taxon>Fungi</taxon>
        <taxon>Dikarya</taxon>
        <taxon>Ascomycota</taxon>
        <taxon>Saccharomycotina</taxon>
        <taxon>Pichiomycetes</taxon>
        <taxon>Pichiales</taxon>
        <taxon>Pichiaceae</taxon>
        <taxon>Brettanomyces</taxon>
    </lineage>
</organism>
<name>A0A8H6EWG8_DEKBR</name>
<dbReference type="Proteomes" id="UP000568158">
    <property type="component" value="Unassembled WGS sequence"/>
</dbReference>
<dbReference type="InterPro" id="IPR015157">
    <property type="entry name" value="TMA7"/>
</dbReference>
<proteinExistence type="predicted"/>
<protein>
    <recommendedName>
        <fullName evidence="4">Translation machinery associated TMA7</fullName>
    </recommendedName>
</protein>
<accession>A0A8H6EWG8</accession>
<reference evidence="2 3" key="1">
    <citation type="journal article" date="2020" name="Appl. Microbiol. Biotechnol.">
        <title>Targeted gene deletion in Brettanomyces bruxellensis with an expression-free CRISPR-Cas9 system.</title>
        <authorList>
            <person name="Varela C."/>
            <person name="Bartel C."/>
            <person name="Onetto C."/>
            <person name="Borneman A."/>
        </authorList>
    </citation>
    <scope>NUCLEOTIDE SEQUENCE [LARGE SCALE GENOMIC DNA]</scope>
    <source>
        <strain evidence="2 3">AWRI1613</strain>
    </source>
</reference>
<evidence type="ECO:0008006" key="4">
    <source>
        <dbReference type="Google" id="ProtNLM"/>
    </source>
</evidence>
<comment type="caution">
    <text evidence="2">The sequence shown here is derived from an EMBL/GenBank/DDBJ whole genome shotgun (WGS) entry which is preliminary data.</text>
</comment>
<evidence type="ECO:0000313" key="3">
    <source>
        <dbReference type="Proteomes" id="UP000568158"/>
    </source>
</evidence>
<dbReference type="AlphaFoldDB" id="A0A8H6EWG8"/>
<dbReference type="Pfam" id="PF09072">
    <property type="entry name" value="TMA7"/>
    <property type="match status" value="1"/>
</dbReference>
<gene>
    <name evidence="2" type="ORF">HII12_002358</name>
</gene>